<dbReference type="GO" id="GO:0015937">
    <property type="term" value="P:coenzyme A biosynthetic process"/>
    <property type="evidence" value="ECO:0007669"/>
    <property type="project" value="UniProtKB-UniRule"/>
</dbReference>
<comment type="function">
    <text evidence="8">Catalyzes the phosphorylation of the 3'-hydroxyl group of dephosphocoenzyme A to form coenzyme A.</text>
</comment>
<dbReference type="GO" id="GO:0004140">
    <property type="term" value="F:dephospho-CoA kinase activity"/>
    <property type="evidence" value="ECO:0007669"/>
    <property type="project" value="UniProtKB-UniRule"/>
</dbReference>
<comment type="catalytic activity">
    <reaction evidence="8">
        <text>3'-dephospho-CoA + ATP = ADP + CoA + H(+)</text>
        <dbReference type="Rhea" id="RHEA:18245"/>
        <dbReference type="ChEBI" id="CHEBI:15378"/>
        <dbReference type="ChEBI" id="CHEBI:30616"/>
        <dbReference type="ChEBI" id="CHEBI:57287"/>
        <dbReference type="ChEBI" id="CHEBI:57328"/>
        <dbReference type="ChEBI" id="CHEBI:456216"/>
        <dbReference type="EC" id="2.7.1.24"/>
    </reaction>
</comment>
<dbReference type="Gene3D" id="3.40.50.300">
    <property type="entry name" value="P-loop containing nucleotide triphosphate hydrolases"/>
    <property type="match status" value="1"/>
</dbReference>
<dbReference type="UniPathway" id="UPA00241">
    <property type="reaction ID" value="UER00356"/>
</dbReference>
<dbReference type="KEGG" id="dfg:B0537_07480"/>
<evidence type="ECO:0000256" key="9">
    <source>
        <dbReference type="NCBIfam" id="TIGR00152"/>
    </source>
</evidence>
<sequence>MIIGLTGVIASGKSSVAKYLKQLGATVIDADQVARQVVSPGTPALKEIVATFGPGVLHRDGTLNRKALANLVFANAAARKQLEKITHPHIETAINKLMKEFKEDHPGAVLVLEIPLLIEVGWQHKVDQVWLVTVDEEVQLKRLMERDKLTLPQALQRIASQMPLGEKKKYADVIIDNSGTPENTRLQVETFWQQINPS</sequence>
<evidence type="ECO:0000256" key="4">
    <source>
        <dbReference type="ARBA" id="ARBA00022741"/>
    </source>
</evidence>
<evidence type="ECO:0000256" key="1">
    <source>
        <dbReference type="ARBA" id="ARBA00009018"/>
    </source>
</evidence>
<dbReference type="EMBL" id="CP019698">
    <property type="protein sequence ID" value="AQS58939.1"/>
    <property type="molecule type" value="Genomic_DNA"/>
</dbReference>
<dbReference type="RefSeq" id="WP_077713966.1">
    <property type="nucleotide sequence ID" value="NZ_CP019698.1"/>
</dbReference>
<dbReference type="PROSITE" id="PS51219">
    <property type="entry name" value="DPCK"/>
    <property type="match status" value="1"/>
</dbReference>
<gene>
    <name evidence="8" type="primary">coaE</name>
    <name evidence="10" type="ORF">B0537_07480</name>
</gene>
<evidence type="ECO:0000256" key="2">
    <source>
        <dbReference type="ARBA" id="ARBA00022490"/>
    </source>
</evidence>
<keyword evidence="2 8" id="KW-0963">Cytoplasm</keyword>
<evidence type="ECO:0000313" key="10">
    <source>
        <dbReference type="EMBL" id="AQS58939.1"/>
    </source>
</evidence>
<accession>A0A1S6IW01</accession>
<dbReference type="GO" id="GO:0005524">
    <property type="term" value="F:ATP binding"/>
    <property type="evidence" value="ECO:0007669"/>
    <property type="project" value="UniProtKB-UniRule"/>
</dbReference>
<keyword evidence="11" id="KW-1185">Reference proteome</keyword>
<dbReference type="HAMAP" id="MF_00376">
    <property type="entry name" value="Dephospho_CoA_kinase"/>
    <property type="match status" value="1"/>
</dbReference>
<dbReference type="STRING" id="1833852.B0537_07480"/>
<dbReference type="EC" id="2.7.1.24" evidence="8 9"/>
<dbReference type="NCBIfam" id="TIGR00152">
    <property type="entry name" value="dephospho-CoA kinase"/>
    <property type="match status" value="1"/>
</dbReference>
<dbReference type="Pfam" id="PF01121">
    <property type="entry name" value="CoaE"/>
    <property type="match status" value="1"/>
</dbReference>
<evidence type="ECO:0000256" key="5">
    <source>
        <dbReference type="ARBA" id="ARBA00022777"/>
    </source>
</evidence>
<feature type="binding site" evidence="8">
    <location>
        <begin position="10"/>
        <end position="15"/>
    </location>
    <ligand>
        <name>ATP</name>
        <dbReference type="ChEBI" id="CHEBI:30616"/>
    </ligand>
</feature>
<dbReference type="SUPFAM" id="SSF52540">
    <property type="entry name" value="P-loop containing nucleoside triphosphate hydrolases"/>
    <property type="match status" value="1"/>
</dbReference>
<name>A0A1S6IW01_9FIRM</name>
<dbReference type="PANTHER" id="PTHR10695:SF46">
    <property type="entry name" value="BIFUNCTIONAL COENZYME A SYNTHASE-RELATED"/>
    <property type="match status" value="1"/>
</dbReference>
<proteinExistence type="inferred from homology"/>
<dbReference type="OrthoDB" id="9812943at2"/>
<keyword evidence="7 8" id="KW-0173">Coenzyme A biosynthesis</keyword>
<organism evidence="10 11">
    <name type="scientific">Desulforamulus ferrireducens</name>
    <dbReference type="NCBI Taxonomy" id="1833852"/>
    <lineage>
        <taxon>Bacteria</taxon>
        <taxon>Bacillati</taxon>
        <taxon>Bacillota</taxon>
        <taxon>Clostridia</taxon>
        <taxon>Eubacteriales</taxon>
        <taxon>Peptococcaceae</taxon>
        <taxon>Desulforamulus</taxon>
    </lineage>
</organism>
<dbReference type="GO" id="GO:0005737">
    <property type="term" value="C:cytoplasm"/>
    <property type="evidence" value="ECO:0007669"/>
    <property type="project" value="UniProtKB-SubCell"/>
</dbReference>
<keyword evidence="5 8" id="KW-0418">Kinase</keyword>
<dbReference type="InterPro" id="IPR001977">
    <property type="entry name" value="Depp_CoAkinase"/>
</dbReference>
<dbReference type="Proteomes" id="UP000189464">
    <property type="component" value="Chromosome"/>
</dbReference>
<keyword evidence="6 8" id="KW-0067">ATP-binding</keyword>
<evidence type="ECO:0000256" key="7">
    <source>
        <dbReference type="ARBA" id="ARBA00022993"/>
    </source>
</evidence>
<evidence type="ECO:0000256" key="6">
    <source>
        <dbReference type="ARBA" id="ARBA00022840"/>
    </source>
</evidence>
<evidence type="ECO:0000256" key="3">
    <source>
        <dbReference type="ARBA" id="ARBA00022679"/>
    </source>
</evidence>
<dbReference type="InterPro" id="IPR027417">
    <property type="entry name" value="P-loop_NTPase"/>
</dbReference>
<protein>
    <recommendedName>
        <fullName evidence="8 9">Dephospho-CoA kinase</fullName>
        <ecNumber evidence="8 9">2.7.1.24</ecNumber>
    </recommendedName>
    <alternativeName>
        <fullName evidence="8">Dephosphocoenzyme A kinase</fullName>
    </alternativeName>
</protein>
<dbReference type="AlphaFoldDB" id="A0A1S6IW01"/>
<comment type="similarity">
    <text evidence="1 8">Belongs to the CoaE family.</text>
</comment>
<dbReference type="FunFam" id="3.40.50.300:FF:000991">
    <property type="entry name" value="Dephospho-CoA kinase"/>
    <property type="match status" value="1"/>
</dbReference>
<reference evidence="10 11" key="1">
    <citation type="journal article" date="2016" name="Int. J. Syst. Evol. Microbiol.">
        <title>Desulfotomaculum ferrireducens sp. nov., a moderately thermophilic sulfate-reducing and dissimilatory Fe(III)-reducing bacterium isolated from compost.</title>
        <authorList>
            <person name="Yang G."/>
            <person name="Guo J."/>
            <person name="Zhuang L."/>
            <person name="Yuan Y."/>
            <person name="Zhou S."/>
        </authorList>
    </citation>
    <scope>NUCLEOTIDE SEQUENCE [LARGE SCALE GENOMIC DNA]</scope>
    <source>
        <strain evidence="10 11">GSS09</strain>
    </source>
</reference>
<evidence type="ECO:0000256" key="8">
    <source>
        <dbReference type="HAMAP-Rule" id="MF_00376"/>
    </source>
</evidence>
<comment type="pathway">
    <text evidence="8">Cofactor biosynthesis; coenzyme A biosynthesis; CoA from (R)-pantothenate: step 5/5.</text>
</comment>
<keyword evidence="4 8" id="KW-0547">Nucleotide-binding</keyword>
<evidence type="ECO:0000313" key="11">
    <source>
        <dbReference type="Proteomes" id="UP000189464"/>
    </source>
</evidence>
<comment type="subcellular location">
    <subcellularLocation>
        <location evidence="8">Cytoplasm</location>
    </subcellularLocation>
</comment>
<dbReference type="CDD" id="cd02022">
    <property type="entry name" value="DPCK"/>
    <property type="match status" value="1"/>
</dbReference>
<keyword evidence="3 8" id="KW-0808">Transferase</keyword>
<dbReference type="PANTHER" id="PTHR10695">
    <property type="entry name" value="DEPHOSPHO-COA KINASE-RELATED"/>
    <property type="match status" value="1"/>
</dbReference>